<dbReference type="GeneTree" id="ENSGT00530000063586"/>
<dbReference type="GO" id="GO:0042805">
    <property type="term" value="F:actinin binding"/>
    <property type="evidence" value="ECO:0007669"/>
    <property type="project" value="Ensembl"/>
</dbReference>
<evidence type="ECO:0000256" key="8">
    <source>
        <dbReference type="SAM" id="Phobius"/>
    </source>
</evidence>
<reference evidence="10" key="1">
    <citation type="submission" date="2025-08" db="UniProtKB">
        <authorList>
            <consortium name="Ensembl"/>
        </authorList>
    </citation>
    <scope>IDENTIFICATION</scope>
</reference>
<keyword evidence="9" id="KW-0732">Signal</keyword>
<dbReference type="Proteomes" id="UP000694381">
    <property type="component" value="Unassembled WGS sequence"/>
</dbReference>
<dbReference type="GO" id="GO:0009986">
    <property type="term" value="C:cell surface"/>
    <property type="evidence" value="ECO:0007669"/>
    <property type="project" value="Ensembl"/>
</dbReference>
<dbReference type="GO" id="GO:0072139">
    <property type="term" value="P:glomerular parietal epithelial cell differentiation"/>
    <property type="evidence" value="ECO:0007669"/>
    <property type="project" value="Ensembl"/>
</dbReference>
<dbReference type="GO" id="GO:0005793">
    <property type="term" value="C:endoplasmic reticulum-Golgi intermediate compartment"/>
    <property type="evidence" value="ECO:0007669"/>
    <property type="project" value="Ensembl"/>
</dbReference>
<feature type="signal peptide" evidence="9">
    <location>
        <begin position="1"/>
        <end position="19"/>
    </location>
</feature>
<evidence type="ECO:0000256" key="7">
    <source>
        <dbReference type="SAM" id="Coils"/>
    </source>
</evidence>
<dbReference type="Pfam" id="PF05478">
    <property type="entry name" value="Prominin"/>
    <property type="match status" value="1"/>
</dbReference>
<dbReference type="GO" id="GO:0005783">
    <property type="term" value="C:endoplasmic reticulum"/>
    <property type="evidence" value="ECO:0007669"/>
    <property type="project" value="Ensembl"/>
</dbReference>
<organism evidence="10 11">
    <name type="scientific">Nannospalax galili</name>
    <name type="common">Northern Israeli blind subterranean mole rat</name>
    <name type="synonym">Spalax galili</name>
    <dbReference type="NCBI Taxonomy" id="1026970"/>
    <lineage>
        <taxon>Eukaryota</taxon>
        <taxon>Metazoa</taxon>
        <taxon>Chordata</taxon>
        <taxon>Craniata</taxon>
        <taxon>Vertebrata</taxon>
        <taxon>Euteleostomi</taxon>
        <taxon>Mammalia</taxon>
        <taxon>Eutheria</taxon>
        <taxon>Euarchontoglires</taxon>
        <taxon>Glires</taxon>
        <taxon>Rodentia</taxon>
        <taxon>Myomorpha</taxon>
        <taxon>Muroidea</taxon>
        <taxon>Spalacidae</taxon>
        <taxon>Spalacinae</taxon>
        <taxon>Nannospalax</taxon>
    </lineage>
</organism>
<gene>
    <name evidence="10" type="primary">Prom1</name>
</gene>
<evidence type="ECO:0000256" key="1">
    <source>
        <dbReference type="ARBA" id="ARBA00004475"/>
    </source>
</evidence>
<protein>
    <submittedName>
        <fullName evidence="10">Prominin 1</fullName>
    </submittedName>
</protein>
<dbReference type="GO" id="GO:0072112">
    <property type="term" value="P:podocyte differentiation"/>
    <property type="evidence" value="ECO:0007669"/>
    <property type="project" value="Ensembl"/>
</dbReference>
<dbReference type="PANTHER" id="PTHR22730">
    <property type="entry name" value="PROMININ PROM PROTEIN"/>
    <property type="match status" value="1"/>
</dbReference>
<dbReference type="GO" id="GO:0045296">
    <property type="term" value="F:cadherin binding"/>
    <property type="evidence" value="ECO:0007669"/>
    <property type="project" value="Ensembl"/>
</dbReference>
<dbReference type="GO" id="GO:2000768">
    <property type="term" value="P:positive regulation of nephron tubule epithelial cell differentiation"/>
    <property type="evidence" value="ECO:0007669"/>
    <property type="project" value="Ensembl"/>
</dbReference>
<keyword evidence="7" id="KW-0175">Coiled coil</keyword>
<keyword evidence="6" id="KW-0325">Glycoprotein</keyword>
<dbReference type="GO" id="GO:0016324">
    <property type="term" value="C:apical plasma membrane"/>
    <property type="evidence" value="ECO:0007669"/>
    <property type="project" value="TreeGrafter"/>
</dbReference>
<feature type="transmembrane region" description="Helical" evidence="8">
    <location>
        <begin position="157"/>
        <end position="179"/>
    </location>
</feature>
<reference evidence="10" key="2">
    <citation type="submission" date="2025-09" db="UniProtKB">
        <authorList>
            <consortium name="Ensembl"/>
        </authorList>
    </citation>
    <scope>IDENTIFICATION</scope>
</reference>
<dbReference type="PANTHER" id="PTHR22730:SF3">
    <property type="entry name" value="PROMININ-1"/>
    <property type="match status" value="1"/>
</dbReference>
<feature type="chain" id="PRO_5034056994" evidence="9">
    <location>
        <begin position="20"/>
        <end position="866"/>
    </location>
</feature>
<evidence type="ECO:0000256" key="9">
    <source>
        <dbReference type="SAM" id="SignalP"/>
    </source>
</evidence>
<dbReference type="GO" id="GO:0045494">
    <property type="term" value="P:photoreceptor cell maintenance"/>
    <property type="evidence" value="ECO:0007669"/>
    <property type="project" value="Ensembl"/>
</dbReference>
<comment type="subcellular location">
    <subcellularLocation>
        <location evidence="1">Cell projection</location>
        <location evidence="1">Microvillus membrane</location>
        <topology evidence="1">Multi-pass membrane protein</topology>
    </subcellularLocation>
</comment>
<feature type="transmembrane region" description="Helical" evidence="8">
    <location>
        <begin position="433"/>
        <end position="461"/>
    </location>
</feature>
<sequence length="866" mass="97365">MAFVLRVLLLLGLCGSASSTGQLTTTSTPGVLHYELPTMVYETQGTYEPGFLGPLFRMVHNFLQVVQPHDFPLDIVTKLIQRKFDISVDYKEPESVVLVLKVAFYEIGVLVCVLLGLLFLVFMPLVGCCFCMCRCCNRCGGEMYQRQKRNESCRRKYFALSLLVICMLMSLGIMFAFVANHQVRILIQKTKDVADSNFRDFQVLITETPKQIEYIVSQYTATKNKAFSDLNSIDSLLGGGIKDQLKSKVTPVVDEIKAMATAIKEAKAALENMNSSLQSLQDGSMQLSNSLTNVKNDIENSLNNSDCTSGPASRVCDGIRTSLSNLESNPGLSQLPSVDRELNTVTDILRTDLEALIKQRCALIDEIPDVVRNQSMIVVTDVKEVLNSISSDIHNISQNIPIEETLLELSGQLNNSNRLFYEEMPRLEEYDSYWWLGGLIACFLLTLIVIFFYLGLLCGVFGYDKRATPTGRGCVSNTGGIFLMAGVGFSFLFCWILMILVVLTFVVGVNMEKLVCEPYANKKLLQVLDTPYLLSDQWEFYLSGLIFGKPNINLTFEQVYRDCKRGRGFYGTFQLENVFNISDNLNIKKLTGNINSEFENLSVNIDNIELLDAQGIKVLRDFAQSGIDRINYPLYLNQTENAPTKVDLVAFSSSLETQANQLPEGTLKQSLNRNAQTIRAIHQQHILPMEQSLKALKQSVRILEHISDGLPEKVKEILSSLDSVQNFLTNNVSFIVIEESKKFGRMIVDYFERYLQWVLYAVTEKMTSCKPMATALDSAIDSVLCGYVIDPLNLFWFGIGKATVLSLPAVIIAVKLAKYYRRMESEDMYDDVETVPMKNLENGNNGYHKDHLYGVHNPVMTSPSRY</sequence>
<dbReference type="AlphaFoldDB" id="A0A8C6RGZ6"/>
<evidence type="ECO:0000256" key="3">
    <source>
        <dbReference type="ARBA" id="ARBA00022692"/>
    </source>
</evidence>
<dbReference type="GO" id="GO:0042622">
    <property type="term" value="C:photoreceptor outer segment membrane"/>
    <property type="evidence" value="ECO:0007669"/>
    <property type="project" value="Ensembl"/>
</dbReference>
<dbReference type="GO" id="GO:0031528">
    <property type="term" value="C:microvillus membrane"/>
    <property type="evidence" value="ECO:0007669"/>
    <property type="project" value="UniProtKB-SubCell"/>
</dbReference>
<evidence type="ECO:0000256" key="5">
    <source>
        <dbReference type="ARBA" id="ARBA00023136"/>
    </source>
</evidence>
<feature type="transmembrane region" description="Helical" evidence="8">
    <location>
        <begin position="107"/>
        <end position="136"/>
    </location>
</feature>
<dbReference type="InterPro" id="IPR008795">
    <property type="entry name" value="Prominin"/>
</dbReference>
<evidence type="ECO:0000256" key="2">
    <source>
        <dbReference type="ARBA" id="ARBA00006058"/>
    </source>
</evidence>
<evidence type="ECO:0000256" key="4">
    <source>
        <dbReference type="ARBA" id="ARBA00022989"/>
    </source>
</evidence>
<accession>A0A8C6RGZ6</accession>
<feature type="transmembrane region" description="Helical" evidence="8">
    <location>
        <begin position="481"/>
        <end position="507"/>
    </location>
</feature>
<feature type="coiled-coil region" evidence="7">
    <location>
        <begin position="256"/>
        <end position="283"/>
    </location>
</feature>
<dbReference type="GO" id="GO:0071914">
    <property type="term" value="C:prominosome"/>
    <property type="evidence" value="ECO:0007669"/>
    <property type="project" value="TreeGrafter"/>
</dbReference>
<dbReference type="GO" id="GO:0015485">
    <property type="term" value="F:cholesterol binding"/>
    <property type="evidence" value="ECO:0007669"/>
    <property type="project" value="TreeGrafter"/>
</dbReference>
<dbReference type="Ensembl" id="ENSNGAT00000023638.1">
    <property type="protein sequence ID" value="ENSNGAP00000017995.1"/>
    <property type="gene ID" value="ENSNGAG00000018206.1"/>
</dbReference>
<evidence type="ECO:0000256" key="6">
    <source>
        <dbReference type="ARBA" id="ARBA00023180"/>
    </source>
</evidence>
<dbReference type="GO" id="GO:0070062">
    <property type="term" value="C:extracellular exosome"/>
    <property type="evidence" value="ECO:0007669"/>
    <property type="project" value="Ensembl"/>
</dbReference>
<keyword evidence="3 8" id="KW-0812">Transmembrane</keyword>
<evidence type="ECO:0000313" key="10">
    <source>
        <dbReference type="Ensembl" id="ENSNGAP00000017995.1"/>
    </source>
</evidence>
<keyword evidence="4 8" id="KW-1133">Transmembrane helix</keyword>
<proteinExistence type="inferred from homology"/>
<comment type="similarity">
    <text evidence="2">Belongs to the prominin family.</text>
</comment>
<evidence type="ECO:0000313" key="11">
    <source>
        <dbReference type="Proteomes" id="UP000694381"/>
    </source>
</evidence>
<dbReference type="GO" id="GO:0060219">
    <property type="term" value="P:camera-type eye photoreceptor cell differentiation"/>
    <property type="evidence" value="ECO:0007669"/>
    <property type="project" value="Ensembl"/>
</dbReference>
<name>A0A8C6RGZ6_NANGA</name>
<feature type="transmembrane region" description="Helical" evidence="8">
    <location>
        <begin position="794"/>
        <end position="814"/>
    </location>
</feature>
<keyword evidence="11" id="KW-1185">Reference proteome</keyword>
<keyword evidence="5 8" id="KW-0472">Membrane</keyword>